<dbReference type="GO" id="GO:0003682">
    <property type="term" value="F:chromatin binding"/>
    <property type="evidence" value="ECO:0007669"/>
    <property type="project" value="TreeGrafter"/>
</dbReference>
<keyword evidence="2" id="KW-0227">DNA damage</keyword>
<proteinExistence type="inferred from homology"/>
<evidence type="ECO:0000256" key="3">
    <source>
        <dbReference type="ARBA" id="ARBA00023125"/>
    </source>
</evidence>
<protein>
    <submittedName>
        <fullName evidence="6">DEKNAAC103022</fullName>
    </submittedName>
</protein>
<dbReference type="Proteomes" id="UP000290900">
    <property type="component" value="Unassembled WGS sequence"/>
</dbReference>
<dbReference type="InterPro" id="IPR009072">
    <property type="entry name" value="Histone-fold"/>
</dbReference>
<feature type="compositionally biased region" description="Basic and acidic residues" evidence="5">
    <location>
        <begin position="127"/>
        <end position="139"/>
    </location>
</feature>
<evidence type="ECO:0000313" key="7">
    <source>
        <dbReference type="Proteomes" id="UP000290900"/>
    </source>
</evidence>
<dbReference type="InterPro" id="IPR029003">
    <property type="entry name" value="CENP-S/Mhf1"/>
</dbReference>
<dbReference type="SUPFAM" id="SSF47113">
    <property type="entry name" value="Histone-fold"/>
    <property type="match status" value="1"/>
</dbReference>
<accession>A0A448YM61</accession>
<dbReference type="PANTHER" id="PTHR22980:SF0">
    <property type="entry name" value="CENTROMERE PROTEIN S"/>
    <property type="match status" value="1"/>
</dbReference>
<evidence type="ECO:0000256" key="4">
    <source>
        <dbReference type="ARBA" id="ARBA00023204"/>
    </source>
</evidence>
<dbReference type="GO" id="GO:0031297">
    <property type="term" value="P:replication fork processing"/>
    <property type="evidence" value="ECO:0007669"/>
    <property type="project" value="TreeGrafter"/>
</dbReference>
<evidence type="ECO:0000256" key="2">
    <source>
        <dbReference type="ARBA" id="ARBA00022763"/>
    </source>
</evidence>
<keyword evidence="7" id="KW-1185">Reference proteome</keyword>
<gene>
    <name evidence="6" type="ORF">BRENAR_LOCUS2771</name>
</gene>
<dbReference type="STRING" id="13370.A0A448YM61"/>
<evidence type="ECO:0000256" key="5">
    <source>
        <dbReference type="SAM" id="MobiDB-lite"/>
    </source>
</evidence>
<dbReference type="EMBL" id="CAACVR010000016">
    <property type="protein sequence ID" value="VEU22039.1"/>
    <property type="molecule type" value="Genomic_DNA"/>
</dbReference>
<dbReference type="PANTHER" id="PTHR22980">
    <property type="entry name" value="CORTISTATIN"/>
    <property type="match status" value="1"/>
</dbReference>
<evidence type="ECO:0000256" key="1">
    <source>
        <dbReference type="ARBA" id="ARBA00006612"/>
    </source>
</evidence>
<keyword evidence="4" id="KW-0234">DNA repair</keyword>
<feature type="region of interest" description="Disordered" evidence="5">
    <location>
        <begin position="120"/>
        <end position="199"/>
    </location>
</feature>
<dbReference type="AlphaFoldDB" id="A0A448YM61"/>
<name>A0A448YM61_BRENA</name>
<sequence>MSFLLTLLIDIRINMKTLTEEEKEIATHLKASIWYTVSKAVERQTKKLSDDSGSTITATPQFIAALVELVYRQLNNVGEDLSLFANHARRKTITPEDMFMVVRKNEALREILGEYLAGLDEGAGEGKQGENGEGRKGENGEDGEDGENNHLKNPVHIKREPSQYQPDPHPQQVPRPPKIPIHHSQQESEDTFSDEGDYI</sequence>
<dbReference type="OrthoDB" id="3993366at2759"/>
<evidence type="ECO:0000313" key="6">
    <source>
        <dbReference type="EMBL" id="VEU22039.1"/>
    </source>
</evidence>
<feature type="compositionally biased region" description="Pro residues" evidence="5">
    <location>
        <begin position="167"/>
        <end position="179"/>
    </location>
</feature>
<dbReference type="GO" id="GO:0046982">
    <property type="term" value="F:protein heterodimerization activity"/>
    <property type="evidence" value="ECO:0007669"/>
    <property type="project" value="InterPro"/>
</dbReference>
<reference evidence="6 7" key="1">
    <citation type="submission" date="2018-12" db="EMBL/GenBank/DDBJ databases">
        <authorList>
            <person name="Tiukova I."/>
            <person name="Dainat J."/>
        </authorList>
    </citation>
    <scope>NUCLEOTIDE SEQUENCE [LARGE SCALE GENOMIC DNA]</scope>
</reference>
<organism evidence="6 7">
    <name type="scientific">Brettanomyces naardenensis</name>
    <name type="common">Yeast</name>
    <dbReference type="NCBI Taxonomy" id="13370"/>
    <lineage>
        <taxon>Eukaryota</taxon>
        <taxon>Fungi</taxon>
        <taxon>Dikarya</taxon>
        <taxon>Ascomycota</taxon>
        <taxon>Saccharomycotina</taxon>
        <taxon>Pichiomycetes</taxon>
        <taxon>Pichiales</taxon>
        <taxon>Pichiaceae</taxon>
        <taxon>Brettanomyces</taxon>
    </lineage>
</organism>
<dbReference type="GO" id="GO:0006281">
    <property type="term" value="P:DNA repair"/>
    <property type="evidence" value="ECO:0007669"/>
    <property type="project" value="UniProtKB-KW"/>
</dbReference>
<dbReference type="CDD" id="cd22919">
    <property type="entry name" value="HFD_CENP-S"/>
    <property type="match status" value="1"/>
</dbReference>
<comment type="similarity">
    <text evidence="1">Belongs to the TAF9 family. CENP-S/MHF1 subfamily.</text>
</comment>
<dbReference type="GO" id="GO:0003677">
    <property type="term" value="F:DNA binding"/>
    <property type="evidence" value="ECO:0007669"/>
    <property type="project" value="UniProtKB-KW"/>
</dbReference>
<dbReference type="Pfam" id="PF15630">
    <property type="entry name" value="CENP-S"/>
    <property type="match status" value="1"/>
</dbReference>
<feature type="compositionally biased region" description="Acidic residues" evidence="5">
    <location>
        <begin position="187"/>
        <end position="199"/>
    </location>
</feature>
<dbReference type="GO" id="GO:0000712">
    <property type="term" value="P:resolution of meiotic recombination intermediates"/>
    <property type="evidence" value="ECO:0007669"/>
    <property type="project" value="TreeGrafter"/>
</dbReference>
<dbReference type="GO" id="GO:0071821">
    <property type="term" value="C:FANCM-MHF complex"/>
    <property type="evidence" value="ECO:0007669"/>
    <property type="project" value="InterPro"/>
</dbReference>
<keyword evidence="3" id="KW-0238">DNA-binding</keyword>
<dbReference type="InParanoid" id="A0A448YM61"/>
<dbReference type="Gene3D" id="1.10.20.10">
    <property type="entry name" value="Histone, subunit A"/>
    <property type="match status" value="1"/>
</dbReference>